<dbReference type="EMBL" id="QKYT01000050">
    <property type="protein sequence ID" value="RIA96143.1"/>
    <property type="molecule type" value="Genomic_DNA"/>
</dbReference>
<dbReference type="Pfam" id="PF07534">
    <property type="entry name" value="TLD"/>
    <property type="match status" value="1"/>
</dbReference>
<dbReference type="InterPro" id="IPR006571">
    <property type="entry name" value="TLDc_dom"/>
</dbReference>
<dbReference type="AlphaFoldDB" id="A0A397TD28"/>
<dbReference type="PROSITE" id="PS51886">
    <property type="entry name" value="TLDC"/>
    <property type="match status" value="1"/>
</dbReference>
<comment type="caution">
    <text evidence="2">The sequence shown here is derived from an EMBL/GenBank/DDBJ whole genome shotgun (WGS) entry which is preliminary data.</text>
</comment>
<accession>A0A397TD28</accession>
<evidence type="ECO:0000313" key="2">
    <source>
        <dbReference type="EMBL" id="RIA96143.1"/>
    </source>
</evidence>
<feature type="domain" description="TLDc" evidence="1">
    <location>
        <begin position="102"/>
        <end position="267"/>
    </location>
</feature>
<evidence type="ECO:0000313" key="3">
    <source>
        <dbReference type="Proteomes" id="UP000265703"/>
    </source>
</evidence>
<protein>
    <recommendedName>
        <fullName evidence="1">TLDc domain-containing protein</fullName>
    </recommendedName>
</protein>
<dbReference type="Proteomes" id="UP000265703">
    <property type="component" value="Unassembled WGS sequence"/>
</dbReference>
<name>A0A397TD28_9GLOM</name>
<keyword evidence="3" id="KW-1185">Reference proteome</keyword>
<sequence>MEEIKIWEYVLNWGIAQMSEGIDLSNMTKENFIELGEILHDFIPLIRWNQISPKVFQQNIVPFKKIFPEHIFDDIIGYYMDPDSSPKSMILLQQRKPSFNSLIINKKNFALISSYIDNKEKERYNIKNSPYSFELLYSTRRDGFDSTKFHELCDDKGPTLLIAKINGTEKLIGACNPESWRLNTKSDKCFLFTFTNKNANFATIARCATNLDDSSFIHDPNSINLFDWTIKNNILECNSIRSFPRVKYLMKIGQKYFLEDYEVFKIIKLSELINNEEIEKSKINSTIEFINNSKHKIDKIYSTTKFTFQEFAKILVKTKDGISSMS</sequence>
<dbReference type="OrthoDB" id="2364135at2759"/>
<evidence type="ECO:0000259" key="1">
    <source>
        <dbReference type="PROSITE" id="PS51886"/>
    </source>
</evidence>
<reference evidence="2 3" key="1">
    <citation type="submission" date="2018-06" db="EMBL/GenBank/DDBJ databases">
        <title>Comparative genomics reveals the genomic features of Rhizophagus irregularis, R. cerebriforme, R. diaphanum and Gigaspora rosea, and their symbiotic lifestyle signature.</title>
        <authorList>
            <person name="Morin E."/>
            <person name="San Clemente H."/>
            <person name="Chen E.C.H."/>
            <person name="De La Providencia I."/>
            <person name="Hainaut M."/>
            <person name="Kuo A."/>
            <person name="Kohler A."/>
            <person name="Murat C."/>
            <person name="Tang N."/>
            <person name="Roy S."/>
            <person name="Loubradou J."/>
            <person name="Henrissat B."/>
            <person name="Grigoriev I.V."/>
            <person name="Corradi N."/>
            <person name="Roux C."/>
            <person name="Martin F.M."/>
        </authorList>
    </citation>
    <scope>NUCLEOTIDE SEQUENCE [LARGE SCALE GENOMIC DNA]</scope>
    <source>
        <strain evidence="2 3">DAOM 227022</strain>
    </source>
</reference>
<proteinExistence type="predicted"/>
<organism evidence="2 3">
    <name type="scientific">Glomus cerebriforme</name>
    <dbReference type="NCBI Taxonomy" id="658196"/>
    <lineage>
        <taxon>Eukaryota</taxon>
        <taxon>Fungi</taxon>
        <taxon>Fungi incertae sedis</taxon>
        <taxon>Mucoromycota</taxon>
        <taxon>Glomeromycotina</taxon>
        <taxon>Glomeromycetes</taxon>
        <taxon>Glomerales</taxon>
        <taxon>Glomeraceae</taxon>
        <taxon>Glomus</taxon>
    </lineage>
</organism>
<gene>
    <name evidence="2" type="ORF">C1645_421358</name>
</gene>